<name>A0A3N4LC04_9PEZI</name>
<keyword evidence="3" id="KW-1185">Reference proteome</keyword>
<evidence type="ECO:0008006" key="4">
    <source>
        <dbReference type="Google" id="ProtNLM"/>
    </source>
</evidence>
<gene>
    <name evidence="2" type="ORF">L211DRAFT_797986</name>
</gene>
<organism evidence="2 3">
    <name type="scientific">Terfezia boudieri ATCC MYA-4762</name>
    <dbReference type="NCBI Taxonomy" id="1051890"/>
    <lineage>
        <taxon>Eukaryota</taxon>
        <taxon>Fungi</taxon>
        <taxon>Dikarya</taxon>
        <taxon>Ascomycota</taxon>
        <taxon>Pezizomycotina</taxon>
        <taxon>Pezizomycetes</taxon>
        <taxon>Pezizales</taxon>
        <taxon>Pezizaceae</taxon>
        <taxon>Terfezia</taxon>
    </lineage>
</organism>
<sequence>AFPISQKLRLLKNIPAELIPLGIVLAVGVGAGIYSIGRKFVVDKQLRLSRQGPQKEH</sequence>
<feature type="non-terminal residue" evidence="2">
    <location>
        <position position="1"/>
    </location>
</feature>
<keyword evidence="1" id="KW-0472">Membrane</keyword>
<accession>A0A3N4LC04</accession>
<reference evidence="2 3" key="1">
    <citation type="journal article" date="2018" name="Nat. Ecol. Evol.">
        <title>Pezizomycetes genomes reveal the molecular basis of ectomycorrhizal truffle lifestyle.</title>
        <authorList>
            <person name="Murat C."/>
            <person name="Payen T."/>
            <person name="Noel B."/>
            <person name="Kuo A."/>
            <person name="Morin E."/>
            <person name="Chen J."/>
            <person name="Kohler A."/>
            <person name="Krizsan K."/>
            <person name="Balestrini R."/>
            <person name="Da Silva C."/>
            <person name="Montanini B."/>
            <person name="Hainaut M."/>
            <person name="Levati E."/>
            <person name="Barry K.W."/>
            <person name="Belfiori B."/>
            <person name="Cichocki N."/>
            <person name="Clum A."/>
            <person name="Dockter R.B."/>
            <person name="Fauchery L."/>
            <person name="Guy J."/>
            <person name="Iotti M."/>
            <person name="Le Tacon F."/>
            <person name="Lindquist E.A."/>
            <person name="Lipzen A."/>
            <person name="Malagnac F."/>
            <person name="Mello A."/>
            <person name="Molinier V."/>
            <person name="Miyauchi S."/>
            <person name="Poulain J."/>
            <person name="Riccioni C."/>
            <person name="Rubini A."/>
            <person name="Sitrit Y."/>
            <person name="Splivallo R."/>
            <person name="Traeger S."/>
            <person name="Wang M."/>
            <person name="Zifcakova L."/>
            <person name="Wipf D."/>
            <person name="Zambonelli A."/>
            <person name="Paolocci F."/>
            <person name="Nowrousian M."/>
            <person name="Ottonello S."/>
            <person name="Baldrian P."/>
            <person name="Spatafora J.W."/>
            <person name="Henrissat B."/>
            <person name="Nagy L.G."/>
            <person name="Aury J.M."/>
            <person name="Wincker P."/>
            <person name="Grigoriev I.V."/>
            <person name="Bonfante P."/>
            <person name="Martin F.M."/>
        </authorList>
    </citation>
    <scope>NUCLEOTIDE SEQUENCE [LARGE SCALE GENOMIC DNA]</scope>
    <source>
        <strain evidence="2 3">ATCC MYA-4762</strain>
    </source>
</reference>
<dbReference type="EMBL" id="ML121672">
    <property type="protein sequence ID" value="RPB18171.1"/>
    <property type="molecule type" value="Genomic_DNA"/>
</dbReference>
<proteinExistence type="predicted"/>
<evidence type="ECO:0000313" key="2">
    <source>
        <dbReference type="EMBL" id="RPB18171.1"/>
    </source>
</evidence>
<evidence type="ECO:0000256" key="1">
    <source>
        <dbReference type="SAM" id="Phobius"/>
    </source>
</evidence>
<keyword evidence="1" id="KW-1133">Transmembrane helix</keyword>
<feature type="transmembrane region" description="Helical" evidence="1">
    <location>
        <begin position="18"/>
        <end position="37"/>
    </location>
</feature>
<dbReference type="AlphaFoldDB" id="A0A3N4LC04"/>
<evidence type="ECO:0000313" key="3">
    <source>
        <dbReference type="Proteomes" id="UP000267821"/>
    </source>
</evidence>
<dbReference type="InParanoid" id="A0A3N4LC04"/>
<keyword evidence="1" id="KW-0812">Transmembrane</keyword>
<dbReference type="Proteomes" id="UP000267821">
    <property type="component" value="Unassembled WGS sequence"/>
</dbReference>
<protein>
    <recommendedName>
        <fullName evidence="4">NADH-ubiquinone reductase complex 1 MLRQ subunit</fullName>
    </recommendedName>
</protein>